<protein>
    <submittedName>
        <fullName evidence="4">DNA-binding PucR family transcriptional regulator</fullName>
    </submittedName>
</protein>
<comment type="similarity">
    <text evidence="1">Belongs to the CdaR family.</text>
</comment>
<keyword evidence="5" id="KW-1185">Reference proteome</keyword>
<accession>A0A7W7PB85</accession>
<sequence length="406" mass="44092">MDEPWPTPSPEARRLLRRGAELALHPRPEWTLDAAALAGTRMEAIAADPVLAEGVRRTTTANLLHWAAANVRSPGRRVAPHLEASSLETARDLDRRGLGRTALDSYRTGQGLATRRWMAICFELTQDPALLQELLDVSLLSIATFIDDTIDAVSAALEEEREQLHGGSHAERRALVARILEGQPVSRARAEVRLGHPLTGPHVAAVVWTALGADPLALEAAADALARAGGADRRLVVVASSASRWLWLPMADVPAVADLAGRLAGHPEVSIALGRPGRDLEGFRTSHLEATAVQRMMTRVASSRRIARYEDVRLVDLLTADPARADGYVADVLGDLAAAPPEIHDAVLTCVQERFNTSRTAERLYTHRNTVIRRLARADDLLPRPLAENPVDVAAALQVLQWRGAR</sequence>
<dbReference type="PANTHER" id="PTHR33744">
    <property type="entry name" value="CARBOHYDRATE DIACID REGULATOR"/>
    <property type="match status" value="1"/>
</dbReference>
<reference evidence="4 5" key="1">
    <citation type="submission" date="2020-08" db="EMBL/GenBank/DDBJ databases">
        <title>Sequencing the genomes of 1000 actinobacteria strains.</title>
        <authorList>
            <person name="Klenk H.-P."/>
        </authorList>
    </citation>
    <scope>NUCLEOTIDE SEQUENCE [LARGE SCALE GENOMIC DNA]</scope>
    <source>
        <strain evidence="4 5">DSM 19079</strain>
    </source>
</reference>
<feature type="domain" description="PucR C-terminal helix-turn-helix" evidence="2">
    <location>
        <begin position="348"/>
        <end position="397"/>
    </location>
</feature>
<name>A0A7W7PB85_9MICC</name>
<dbReference type="AlphaFoldDB" id="A0A7W7PB85"/>
<dbReference type="InterPro" id="IPR051448">
    <property type="entry name" value="CdaR-like_regulators"/>
</dbReference>
<dbReference type="GO" id="GO:0003677">
    <property type="term" value="F:DNA binding"/>
    <property type="evidence" value="ECO:0007669"/>
    <property type="project" value="UniProtKB-KW"/>
</dbReference>
<feature type="domain" description="CdaR GGDEF-like" evidence="3">
    <location>
        <begin position="188"/>
        <end position="296"/>
    </location>
</feature>
<dbReference type="InterPro" id="IPR041522">
    <property type="entry name" value="CdaR_GGDEF"/>
</dbReference>
<evidence type="ECO:0000259" key="3">
    <source>
        <dbReference type="Pfam" id="PF17853"/>
    </source>
</evidence>
<dbReference type="EMBL" id="JACHMC010000001">
    <property type="protein sequence ID" value="MBB4883202.1"/>
    <property type="molecule type" value="Genomic_DNA"/>
</dbReference>
<gene>
    <name evidence="4" type="ORF">BJ976_001553</name>
</gene>
<proteinExistence type="inferred from homology"/>
<dbReference type="Pfam" id="PF17853">
    <property type="entry name" value="GGDEF_2"/>
    <property type="match status" value="1"/>
</dbReference>
<dbReference type="Gene3D" id="1.10.10.2840">
    <property type="entry name" value="PucR C-terminal helix-turn-helix domain"/>
    <property type="match status" value="1"/>
</dbReference>
<evidence type="ECO:0000259" key="2">
    <source>
        <dbReference type="Pfam" id="PF13556"/>
    </source>
</evidence>
<dbReference type="Proteomes" id="UP000560081">
    <property type="component" value="Unassembled WGS sequence"/>
</dbReference>
<comment type="caution">
    <text evidence="4">The sequence shown here is derived from an EMBL/GenBank/DDBJ whole genome shotgun (WGS) entry which is preliminary data.</text>
</comment>
<dbReference type="Pfam" id="PF13556">
    <property type="entry name" value="HTH_30"/>
    <property type="match status" value="1"/>
</dbReference>
<dbReference type="InterPro" id="IPR042070">
    <property type="entry name" value="PucR_C-HTH_sf"/>
</dbReference>
<dbReference type="InterPro" id="IPR025736">
    <property type="entry name" value="PucR_C-HTH_dom"/>
</dbReference>
<keyword evidence="4" id="KW-0238">DNA-binding</keyword>
<dbReference type="PANTHER" id="PTHR33744:SF1">
    <property type="entry name" value="DNA-BINDING TRANSCRIPTIONAL ACTIVATOR ADER"/>
    <property type="match status" value="1"/>
</dbReference>
<dbReference type="RefSeq" id="WP_229667201.1">
    <property type="nucleotide sequence ID" value="NZ_BMLA01000002.1"/>
</dbReference>
<evidence type="ECO:0000313" key="4">
    <source>
        <dbReference type="EMBL" id="MBB4883202.1"/>
    </source>
</evidence>
<evidence type="ECO:0000256" key="1">
    <source>
        <dbReference type="ARBA" id="ARBA00006754"/>
    </source>
</evidence>
<organism evidence="4 5">
    <name type="scientific">Micrococcus flavus</name>
    <dbReference type="NCBI Taxonomy" id="384602"/>
    <lineage>
        <taxon>Bacteria</taxon>
        <taxon>Bacillati</taxon>
        <taxon>Actinomycetota</taxon>
        <taxon>Actinomycetes</taxon>
        <taxon>Micrococcales</taxon>
        <taxon>Micrococcaceae</taxon>
        <taxon>Micrococcus</taxon>
    </lineage>
</organism>
<evidence type="ECO:0000313" key="5">
    <source>
        <dbReference type="Proteomes" id="UP000560081"/>
    </source>
</evidence>